<organism evidence="4 5">
    <name type="scientific">Aspergillus wentii DTO 134E9</name>
    <dbReference type="NCBI Taxonomy" id="1073089"/>
    <lineage>
        <taxon>Eukaryota</taxon>
        <taxon>Fungi</taxon>
        <taxon>Dikarya</taxon>
        <taxon>Ascomycota</taxon>
        <taxon>Pezizomycotina</taxon>
        <taxon>Eurotiomycetes</taxon>
        <taxon>Eurotiomycetidae</taxon>
        <taxon>Eurotiales</taxon>
        <taxon>Aspergillaceae</taxon>
        <taxon>Aspergillus</taxon>
        <taxon>Aspergillus subgen. Cremei</taxon>
    </lineage>
</organism>
<dbReference type="VEuPathDB" id="FungiDB:ASPWEDRAFT_37741"/>
<dbReference type="InterPro" id="IPR008030">
    <property type="entry name" value="NmrA-like"/>
</dbReference>
<sequence>MAFKNIAVVGGSGLIGKPIVNALITSPHNYTVTVLTREQSSTAPSGATTTKVDYNNHATLVDALKGQDVVVSAIATPATPEQIKIIDAAVEAGVKRFVPAEFGVDTTYPGTVDRFPGFKLKQDVREYLDGKIEWTAFATGPFFDGTFQRGFLGFDISSNTASFDPKYRANTFSASNLDFIGRAVAQALAPSIAPKTANKLLYVRSFTVSQDALLAEVERITGKEWKVETISFEELTKDAREKLKNNDFSRVGALIQDVIFDSATGNDWDIRGVTSNELLELPDKEDLEATLRRVLAA</sequence>
<dbReference type="GeneID" id="63750596"/>
<keyword evidence="5" id="KW-1185">Reference proteome</keyword>
<dbReference type="PANTHER" id="PTHR47706">
    <property type="entry name" value="NMRA-LIKE FAMILY PROTEIN"/>
    <property type="match status" value="1"/>
</dbReference>
<keyword evidence="2" id="KW-0560">Oxidoreductase</keyword>
<dbReference type="InterPro" id="IPR051609">
    <property type="entry name" value="NmrA/Isoflavone_reductase-like"/>
</dbReference>
<dbReference type="RefSeq" id="XP_040693550.1">
    <property type="nucleotide sequence ID" value="XM_040834748.1"/>
</dbReference>
<dbReference type="AlphaFoldDB" id="A0A1L9RYB7"/>
<gene>
    <name evidence="4" type="ORF">ASPWEDRAFT_37741</name>
</gene>
<evidence type="ECO:0000313" key="4">
    <source>
        <dbReference type="EMBL" id="OJJ39874.1"/>
    </source>
</evidence>
<protein>
    <recommendedName>
        <fullName evidence="3">NmrA-like domain-containing protein</fullName>
    </recommendedName>
</protein>
<dbReference type="InterPro" id="IPR036291">
    <property type="entry name" value="NAD(P)-bd_dom_sf"/>
</dbReference>
<evidence type="ECO:0000256" key="2">
    <source>
        <dbReference type="ARBA" id="ARBA00023002"/>
    </source>
</evidence>
<dbReference type="GO" id="GO:0016491">
    <property type="term" value="F:oxidoreductase activity"/>
    <property type="evidence" value="ECO:0007669"/>
    <property type="project" value="UniProtKB-KW"/>
</dbReference>
<dbReference type="Gene3D" id="3.90.25.10">
    <property type="entry name" value="UDP-galactose 4-epimerase, domain 1"/>
    <property type="match status" value="1"/>
</dbReference>
<evidence type="ECO:0000313" key="5">
    <source>
        <dbReference type="Proteomes" id="UP000184383"/>
    </source>
</evidence>
<evidence type="ECO:0000256" key="1">
    <source>
        <dbReference type="ARBA" id="ARBA00022857"/>
    </source>
</evidence>
<dbReference type="Proteomes" id="UP000184383">
    <property type="component" value="Unassembled WGS sequence"/>
</dbReference>
<dbReference type="EMBL" id="KV878210">
    <property type="protein sequence ID" value="OJJ39874.1"/>
    <property type="molecule type" value="Genomic_DNA"/>
</dbReference>
<proteinExistence type="predicted"/>
<reference evidence="5" key="1">
    <citation type="journal article" date="2017" name="Genome Biol.">
        <title>Comparative genomics reveals high biological diversity and specific adaptations in the industrially and medically important fungal genus Aspergillus.</title>
        <authorList>
            <person name="de Vries R.P."/>
            <person name="Riley R."/>
            <person name="Wiebenga A."/>
            <person name="Aguilar-Osorio G."/>
            <person name="Amillis S."/>
            <person name="Uchima C.A."/>
            <person name="Anderluh G."/>
            <person name="Asadollahi M."/>
            <person name="Askin M."/>
            <person name="Barry K."/>
            <person name="Battaglia E."/>
            <person name="Bayram O."/>
            <person name="Benocci T."/>
            <person name="Braus-Stromeyer S.A."/>
            <person name="Caldana C."/>
            <person name="Canovas D."/>
            <person name="Cerqueira G.C."/>
            <person name="Chen F."/>
            <person name="Chen W."/>
            <person name="Choi C."/>
            <person name="Clum A."/>
            <person name="Dos Santos R.A."/>
            <person name="Damasio A.R."/>
            <person name="Diallinas G."/>
            <person name="Emri T."/>
            <person name="Fekete E."/>
            <person name="Flipphi M."/>
            <person name="Freyberg S."/>
            <person name="Gallo A."/>
            <person name="Gournas C."/>
            <person name="Habgood R."/>
            <person name="Hainaut M."/>
            <person name="Harispe M.L."/>
            <person name="Henrissat B."/>
            <person name="Hilden K.S."/>
            <person name="Hope R."/>
            <person name="Hossain A."/>
            <person name="Karabika E."/>
            <person name="Karaffa L."/>
            <person name="Karanyi Z."/>
            <person name="Krasevec N."/>
            <person name="Kuo A."/>
            <person name="Kusch H."/>
            <person name="LaButti K."/>
            <person name="Lagendijk E.L."/>
            <person name="Lapidus A."/>
            <person name="Levasseur A."/>
            <person name="Lindquist E."/>
            <person name="Lipzen A."/>
            <person name="Logrieco A.F."/>
            <person name="MacCabe A."/>
            <person name="Maekelae M.R."/>
            <person name="Malavazi I."/>
            <person name="Melin P."/>
            <person name="Meyer V."/>
            <person name="Mielnichuk N."/>
            <person name="Miskei M."/>
            <person name="Molnar A.P."/>
            <person name="Mule G."/>
            <person name="Ngan C.Y."/>
            <person name="Orejas M."/>
            <person name="Orosz E."/>
            <person name="Ouedraogo J.P."/>
            <person name="Overkamp K.M."/>
            <person name="Park H.-S."/>
            <person name="Perrone G."/>
            <person name="Piumi F."/>
            <person name="Punt P.J."/>
            <person name="Ram A.F."/>
            <person name="Ramon A."/>
            <person name="Rauscher S."/>
            <person name="Record E."/>
            <person name="Riano-Pachon D.M."/>
            <person name="Robert V."/>
            <person name="Roehrig J."/>
            <person name="Ruller R."/>
            <person name="Salamov A."/>
            <person name="Salih N.S."/>
            <person name="Samson R.A."/>
            <person name="Sandor E."/>
            <person name="Sanguinetti M."/>
            <person name="Schuetze T."/>
            <person name="Sepcic K."/>
            <person name="Shelest E."/>
            <person name="Sherlock G."/>
            <person name="Sophianopoulou V."/>
            <person name="Squina F.M."/>
            <person name="Sun H."/>
            <person name="Susca A."/>
            <person name="Todd R.B."/>
            <person name="Tsang A."/>
            <person name="Unkles S.E."/>
            <person name="van de Wiele N."/>
            <person name="van Rossen-Uffink D."/>
            <person name="Oliveira J.V."/>
            <person name="Vesth T.C."/>
            <person name="Visser J."/>
            <person name="Yu J.-H."/>
            <person name="Zhou M."/>
            <person name="Andersen M.R."/>
            <person name="Archer D.B."/>
            <person name="Baker S.E."/>
            <person name="Benoit I."/>
            <person name="Brakhage A.A."/>
            <person name="Braus G.H."/>
            <person name="Fischer R."/>
            <person name="Frisvad J.C."/>
            <person name="Goldman G.H."/>
            <person name="Houbraken J."/>
            <person name="Oakley B."/>
            <person name="Pocsi I."/>
            <person name="Scazzocchio C."/>
            <person name="Seiboth B."/>
            <person name="vanKuyk P.A."/>
            <person name="Wortman J."/>
            <person name="Dyer P.S."/>
            <person name="Grigoriev I.V."/>
        </authorList>
    </citation>
    <scope>NUCLEOTIDE SEQUENCE [LARGE SCALE GENOMIC DNA]</scope>
    <source>
        <strain evidence="5">DTO 134E9</strain>
    </source>
</reference>
<dbReference type="STRING" id="1073089.A0A1L9RYB7"/>
<dbReference type="Gene3D" id="3.40.50.720">
    <property type="entry name" value="NAD(P)-binding Rossmann-like Domain"/>
    <property type="match status" value="1"/>
</dbReference>
<dbReference type="CDD" id="cd05259">
    <property type="entry name" value="PCBER_SDR_a"/>
    <property type="match status" value="1"/>
</dbReference>
<dbReference type="PANTHER" id="PTHR47706:SF9">
    <property type="entry name" value="NMRA-LIKE DOMAIN-CONTAINING PROTEIN-RELATED"/>
    <property type="match status" value="1"/>
</dbReference>
<name>A0A1L9RYB7_ASPWE</name>
<dbReference type="Pfam" id="PF05368">
    <property type="entry name" value="NmrA"/>
    <property type="match status" value="1"/>
</dbReference>
<keyword evidence="1" id="KW-0521">NADP</keyword>
<feature type="domain" description="NmrA-like" evidence="3">
    <location>
        <begin position="4"/>
        <end position="238"/>
    </location>
</feature>
<dbReference type="SUPFAM" id="SSF51735">
    <property type="entry name" value="NAD(P)-binding Rossmann-fold domains"/>
    <property type="match status" value="1"/>
</dbReference>
<dbReference type="InterPro" id="IPR045312">
    <property type="entry name" value="PCBER-like"/>
</dbReference>
<accession>A0A1L9RYB7</accession>
<dbReference type="OrthoDB" id="9974981at2759"/>
<evidence type="ECO:0000259" key="3">
    <source>
        <dbReference type="Pfam" id="PF05368"/>
    </source>
</evidence>